<proteinExistence type="predicted"/>
<name>Q7ARN7_MYCLR</name>
<reference evidence="2" key="3">
    <citation type="submission" date="1998-05" db="EMBL/GenBank/DDBJ databases">
        <authorList>
            <person name="Parkhill J."/>
            <person name="Barrell B.G."/>
            <person name="Rajandream M.A."/>
        </authorList>
    </citation>
    <scope>NUCLEOTIDE SEQUENCE</scope>
</reference>
<evidence type="ECO:0000256" key="1">
    <source>
        <dbReference type="SAM" id="MobiDB-lite"/>
    </source>
</evidence>
<dbReference type="PIR" id="T44718">
    <property type="entry name" value="T44718"/>
</dbReference>
<dbReference type="RefSeq" id="WP_414085489.1">
    <property type="nucleotide sequence ID" value="NZ_CP029543.1"/>
</dbReference>
<reference evidence="2" key="1">
    <citation type="journal article" date="1993" name="Mol. Microbiol.">
        <title>Use of an ordered cosmid library to deduce the genomic organization of Mycobacterium leprae.</title>
        <authorList>
            <person name="Eiglmeier K."/>
            <person name="Honore N."/>
            <person name="Woods S.A."/>
            <person name="Caudron B."/>
            <person name="Cole S.T."/>
        </authorList>
    </citation>
    <scope>NUCLEOTIDE SEQUENCE</scope>
</reference>
<dbReference type="Gene3D" id="1.10.150.240">
    <property type="entry name" value="Putative phosphatase, domain 2"/>
    <property type="match status" value="1"/>
</dbReference>
<dbReference type="Gene3D" id="3.40.50.1000">
    <property type="entry name" value="HAD superfamily/HAD-like"/>
    <property type="match status" value="1"/>
</dbReference>
<evidence type="ECO:0000313" key="2">
    <source>
        <dbReference type="EMBL" id="CAA19215.1"/>
    </source>
</evidence>
<reference evidence="2" key="2">
    <citation type="submission" date="1998-05" db="EMBL/GenBank/DDBJ databases">
        <authorList>
            <person name="Hamlin N."/>
            <person name="Churcher C.M."/>
        </authorList>
    </citation>
    <scope>NUCLEOTIDE SEQUENCE</scope>
</reference>
<organism evidence="2">
    <name type="scientific">Mycobacterium leprae</name>
    <dbReference type="NCBI Taxonomy" id="1769"/>
    <lineage>
        <taxon>Bacteria</taxon>
        <taxon>Bacillati</taxon>
        <taxon>Actinomycetota</taxon>
        <taxon>Actinomycetes</taxon>
        <taxon>Mycobacteriales</taxon>
        <taxon>Mycobacteriaceae</taxon>
        <taxon>Mycobacterium</taxon>
    </lineage>
</organism>
<dbReference type="AlphaFoldDB" id="Q7ARN7"/>
<protein>
    <submittedName>
        <fullName evidence="2">Uncharacterized protein</fullName>
    </submittedName>
</protein>
<dbReference type="InterPro" id="IPR036412">
    <property type="entry name" value="HAD-like_sf"/>
</dbReference>
<gene>
    <name evidence="2" type="primary">MLCB1243.34c</name>
</gene>
<dbReference type="EMBL" id="AL023635">
    <property type="protein sequence ID" value="CAA19215.1"/>
    <property type="molecule type" value="Genomic_DNA"/>
</dbReference>
<feature type="region of interest" description="Disordered" evidence="1">
    <location>
        <begin position="1"/>
        <end position="27"/>
    </location>
</feature>
<dbReference type="InterPro" id="IPR023214">
    <property type="entry name" value="HAD_sf"/>
</dbReference>
<sequence>MTSTANGTPPLHVHGSSLSAAPQREQAEDAIGACRTEYGTRGWAMNSLCDGIGPLLADLRSADIRLTAATSTLELIARCVFALVGLDPSTGIIHAAPVDELRRAPGV</sequence>
<accession>Q7ARN7</accession>
<dbReference type="InterPro" id="IPR023198">
    <property type="entry name" value="PGP-like_dom2"/>
</dbReference>
<dbReference type="SUPFAM" id="SSF56784">
    <property type="entry name" value="HAD-like"/>
    <property type="match status" value="1"/>
</dbReference>